<dbReference type="Proteomes" id="UP000245207">
    <property type="component" value="Unassembled WGS sequence"/>
</dbReference>
<dbReference type="InterPro" id="IPR006527">
    <property type="entry name" value="F-box-assoc_dom_typ1"/>
</dbReference>
<dbReference type="PANTHER" id="PTHR31672:SF13">
    <property type="entry name" value="F-BOX PROTEIN CPR30-LIKE"/>
    <property type="match status" value="1"/>
</dbReference>
<dbReference type="InterPro" id="IPR017451">
    <property type="entry name" value="F-box-assoc_interact_dom"/>
</dbReference>
<reference evidence="2 3" key="1">
    <citation type="journal article" date="2018" name="Mol. Plant">
        <title>The genome of Artemisia annua provides insight into the evolution of Asteraceae family and artemisinin biosynthesis.</title>
        <authorList>
            <person name="Shen Q."/>
            <person name="Zhang L."/>
            <person name="Liao Z."/>
            <person name="Wang S."/>
            <person name="Yan T."/>
            <person name="Shi P."/>
            <person name="Liu M."/>
            <person name="Fu X."/>
            <person name="Pan Q."/>
            <person name="Wang Y."/>
            <person name="Lv Z."/>
            <person name="Lu X."/>
            <person name="Zhang F."/>
            <person name="Jiang W."/>
            <person name="Ma Y."/>
            <person name="Chen M."/>
            <person name="Hao X."/>
            <person name="Li L."/>
            <person name="Tang Y."/>
            <person name="Lv G."/>
            <person name="Zhou Y."/>
            <person name="Sun X."/>
            <person name="Brodelius P.E."/>
            <person name="Rose J.K.C."/>
            <person name="Tang K."/>
        </authorList>
    </citation>
    <scope>NUCLEOTIDE SEQUENCE [LARGE SCALE GENOMIC DNA]</scope>
    <source>
        <strain evidence="3">cv. Huhao1</strain>
        <tissue evidence="2">Leaf</tissue>
    </source>
</reference>
<gene>
    <name evidence="2" type="ORF">CTI12_AA008840</name>
</gene>
<sequence length="283" mass="32187">MSQVSVRHPIANTLNYVGLIGSTNGLICISLDKSVCIYNPITRIYNMVYGGFSRLHPYHVAYGFGYDMDSDDYKIVAITNFDKRVKVYSLKTGLWEKKKIVYPAERTPSKGIFLNGYIHWMDPVQDDLNIVSFDVHMETFGQLATPAYNDGRKMLHLDILGERLSMLCNYTQNYVMDLWVMQVYGSSDSWTRLASIAYPENDGWMRFWKTLWTSDDGKILLCFGHSCYLYDCIHGSLTFVIDTGNSSKLSSFDESLVSPIGPGIRYRLRSSKAKSKIGETSSI</sequence>
<dbReference type="InterPro" id="IPR011043">
    <property type="entry name" value="Gal_Oxase/kelch_b-propeller"/>
</dbReference>
<dbReference type="AlphaFoldDB" id="A0A2U1QBZ0"/>
<comment type="caution">
    <text evidence="2">The sequence shown here is derived from an EMBL/GenBank/DDBJ whole genome shotgun (WGS) entry which is preliminary data.</text>
</comment>
<dbReference type="OrthoDB" id="591557at2759"/>
<dbReference type="NCBIfam" id="TIGR01640">
    <property type="entry name" value="F_box_assoc_1"/>
    <property type="match status" value="1"/>
</dbReference>
<evidence type="ECO:0000259" key="1">
    <source>
        <dbReference type="Pfam" id="PF07734"/>
    </source>
</evidence>
<accession>A0A2U1QBZ0</accession>
<proteinExistence type="predicted"/>
<dbReference type="SUPFAM" id="SSF50965">
    <property type="entry name" value="Galactose oxidase, central domain"/>
    <property type="match status" value="1"/>
</dbReference>
<dbReference type="PANTHER" id="PTHR31672">
    <property type="entry name" value="BNACNNG10540D PROTEIN"/>
    <property type="match status" value="1"/>
</dbReference>
<organism evidence="2 3">
    <name type="scientific">Artemisia annua</name>
    <name type="common">Sweet wormwood</name>
    <dbReference type="NCBI Taxonomy" id="35608"/>
    <lineage>
        <taxon>Eukaryota</taxon>
        <taxon>Viridiplantae</taxon>
        <taxon>Streptophyta</taxon>
        <taxon>Embryophyta</taxon>
        <taxon>Tracheophyta</taxon>
        <taxon>Spermatophyta</taxon>
        <taxon>Magnoliopsida</taxon>
        <taxon>eudicotyledons</taxon>
        <taxon>Gunneridae</taxon>
        <taxon>Pentapetalae</taxon>
        <taxon>asterids</taxon>
        <taxon>campanulids</taxon>
        <taxon>Asterales</taxon>
        <taxon>Asteraceae</taxon>
        <taxon>Asteroideae</taxon>
        <taxon>Anthemideae</taxon>
        <taxon>Artemisiinae</taxon>
        <taxon>Artemisia</taxon>
    </lineage>
</organism>
<keyword evidence="3" id="KW-1185">Reference proteome</keyword>
<protein>
    <submittedName>
        <fullName evidence="2">F-box associated interaction domain-containing protein</fullName>
    </submittedName>
</protein>
<name>A0A2U1QBZ0_ARTAN</name>
<dbReference type="InterPro" id="IPR050796">
    <property type="entry name" value="SCF_F-box_component"/>
</dbReference>
<evidence type="ECO:0000313" key="3">
    <source>
        <dbReference type="Proteomes" id="UP000245207"/>
    </source>
</evidence>
<evidence type="ECO:0000313" key="2">
    <source>
        <dbReference type="EMBL" id="PWA95497.1"/>
    </source>
</evidence>
<dbReference type="EMBL" id="PKPP01000238">
    <property type="protein sequence ID" value="PWA95497.1"/>
    <property type="molecule type" value="Genomic_DNA"/>
</dbReference>
<feature type="domain" description="F-box associated beta-propeller type 1" evidence="1">
    <location>
        <begin position="23"/>
        <end position="226"/>
    </location>
</feature>
<dbReference type="STRING" id="35608.A0A2U1QBZ0"/>
<dbReference type="Pfam" id="PF07734">
    <property type="entry name" value="FBA_1"/>
    <property type="match status" value="1"/>
</dbReference>